<organism evidence="3 4">
    <name type="scientific">Shewanella halifaxensis (strain HAW-EB4)</name>
    <dbReference type="NCBI Taxonomy" id="458817"/>
    <lineage>
        <taxon>Bacteria</taxon>
        <taxon>Pseudomonadati</taxon>
        <taxon>Pseudomonadota</taxon>
        <taxon>Gammaproteobacteria</taxon>
        <taxon>Alteromonadales</taxon>
        <taxon>Shewanellaceae</taxon>
        <taxon>Shewanella</taxon>
    </lineage>
</organism>
<keyword evidence="3" id="KW-0966">Cell projection</keyword>
<sequence length="377" mass="40465">MTSPVLTSVLVTPTGSAPSSHIREASGQKDSSLVEHGSLEYDSFEHYTQTQLPFSLVLPPQPLSEPPLNAAAPLSMRGHSQAFATALPHGGLSNLQPPFDSQTPVASIQVTEIRGQTPAFLSVSQQALNQSQLVTQNMGTPVQSLDSRSQTLPLTMATSLDAEMGNIAATNSSFPLMSGTIKPDNFTGFNPFQGINTPFSTTLSASTLDSNTSNAIDSVNQILTTSSRTQGAVAQWGPVSVSQSAPLPQQSHEMLSPLREQLRFQIDQQIKQAELRLDPPELGKIELNVRLDGDRLHIQMHAANSSVRDALLMGLDRLRAELAMDHGGQIDVDISQGEPQQKQHQGRSQSAIAAANLHEPQLVVADLPQQDQVDLLA</sequence>
<accession>B0TPK3</accession>
<keyword evidence="3" id="KW-0969">Cilium</keyword>
<dbReference type="OrthoDB" id="1792985at2"/>
<evidence type="ECO:0000259" key="2">
    <source>
        <dbReference type="Pfam" id="PF02120"/>
    </source>
</evidence>
<feature type="domain" description="Flagellar hook-length control protein-like C-terminal" evidence="2">
    <location>
        <begin position="260"/>
        <end position="342"/>
    </location>
</feature>
<feature type="compositionally biased region" description="Polar residues" evidence="1">
    <location>
        <begin position="1"/>
        <end position="19"/>
    </location>
</feature>
<dbReference type="RefSeq" id="WP_012279308.1">
    <property type="nucleotide sequence ID" value="NC_010334.1"/>
</dbReference>
<dbReference type="AlphaFoldDB" id="B0TPK3"/>
<dbReference type="STRING" id="458817.Shal_4264"/>
<dbReference type="EMBL" id="CP000931">
    <property type="protein sequence ID" value="ABZ78804.1"/>
    <property type="molecule type" value="Genomic_DNA"/>
</dbReference>
<proteinExistence type="predicted"/>
<dbReference type="Pfam" id="PF02120">
    <property type="entry name" value="Flg_hook"/>
    <property type="match status" value="1"/>
</dbReference>
<keyword evidence="4" id="KW-1185">Reference proteome</keyword>
<gene>
    <name evidence="3" type="ordered locus">Shal_4264</name>
</gene>
<reference evidence="3" key="1">
    <citation type="submission" date="2008-01" db="EMBL/GenBank/DDBJ databases">
        <title>Complete sequence of Shewanella halifaxensis HAW-EB4.</title>
        <authorList>
            <consortium name="US DOE Joint Genome Institute"/>
            <person name="Copeland A."/>
            <person name="Lucas S."/>
            <person name="Lapidus A."/>
            <person name="Glavina del Rio T."/>
            <person name="Dalin E."/>
            <person name="Tice H."/>
            <person name="Bruce D."/>
            <person name="Goodwin L."/>
            <person name="Pitluck S."/>
            <person name="Sims D."/>
            <person name="Brettin T."/>
            <person name="Detter J.C."/>
            <person name="Han C."/>
            <person name="Kuske C.R."/>
            <person name="Schmutz J."/>
            <person name="Larimer F."/>
            <person name="Land M."/>
            <person name="Hauser L."/>
            <person name="Kyrpides N."/>
            <person name="Kim E."/>
            <person name="Zhao J.-S."/>
            <person name="Richardson P."/>
        </authorList>
    </citation>
    <scope>NUCLEOTIDE SEQUENCE [LARGE SCALE GENOMIC DNA]</scope>
    <source>
        <strain evidence="3">HAW-EB4</strain>
    </source>
</reference>
<keyword evidence="3" id="KW-0282">Flagellum</keyword>
<dbReference type="CDD" id="cd17470">
    <property type="entry name" value="T3SS_Flik_C"/>
    <property type="match status" value="1"/>
</dbReference>
<dbReference type="InterPro" id="IPR038610">
    <property type="entry name" value="FliK-like_C_sf"/>
</dbReference>
<evidence type="ECO:0000256" key="1">
    <source>
        <dbReference type="SAM" id="MobiDB-lite"/>
    </source>
</evidence>
<protein>
    <submittedName>
        <fullName evidence="3">Flagellar hook-length control protein</fullName>
    </submittedName>
</protein>
<dbReference type="InterPro" id="IPR021136">
    <property type="entry name" value="Flagellar_hook_control-like_C"/>
</dbReference>
<feature type="compositionally biased region" description="Polar residues" evidence="1">
    <location>
        <begin position="337"/>
        <end position="351"/>
    </location>
</feature>
<dbReference type="Proteomes" id="UP000001317">
    <property type="component" value="Chromosome"/>
</dbReference>
<dbReference type="InterPro" id="IPR052563">
    <property type="entry name" value="FliK"/>
</dbReference>
<evidence type="ECO:0000313" key="4">
    <source>
        <dbReference type="Proteomes" id="UP000001317"/>
    </source>
</evidence>
<feature type="region of interest" description="Disordered" evidence="1">
    <location>
        <begin position="1"/>
        <end position="33"/>
    </location>
</feature>
<feature type="region of interest" description="Disordered" evidence="1">
    <location>
        <begin position="331"/>
        <end position="353"/>
    </location>
</feature>
<dbReference type="KEGG" id="shl:Shal_4264"/>
<name>B0TPK3_SHEHH</name>
<dbReference type="PANTHER" id="PTHR37533:SF2">
    <property type="entry name" value="FLAGELLAR HOOK-LENGTH CONTROL PROTEIN"/>
    <property type="match status" value="1"/>
</dbReference>
<dbReference type="Gene3D" id="3.30.750.140">
    <property type="match status" value="1"/>
</dbReference>
<dbReference type="PANTHER" id="PTHR37533">
    <property type="entry name" value="FLAGELLAR HOOK-LENGTH CONTROL PROTEIN"/>
    <property type="match status" value="1"/>
</dbReference>
<evidence type="ECO:0000313" key="3">
    <source>
        <dbReference type="EMBL" id="ABZ78804.1"/>
    </source>
</evidence>
<dbReference type="eggNOG" id="COG3144">
    <property type="taxonomic scope" value="Bacteria"/>
</dbReference>
<dbReference type="HOGENOM" id="CLU_733399_0_0_6"/>